<feature type="compositionally biased region" description="Pro residues" evidence="1">
    <location>
        <begin position="1430"/>
        <end position="1443"/>
    </location>
</feature>
<proteinExistence type="predicted"/>
<gene>
    <name evidence="3" type="ORF">FDT80_00650</name>
</gene>
<keyword evidence="4" id="KW-1185">Reference proteome</keyword>
<dbReference type="SMART" id="SM00912">
    <property type="entry name" value="Haemagg_act"/>
    <property type="match status" value="1"/>
</dbReference>
<dbReference type="OrthoDB" id="1776524at2"/>
<protein>
    <submittedName>
        <fullName evidence="3">Filamentous hemagglutinin N-terminal domain-containing protein</fullName>
    </submittedName>
</protein>
<dbReference type="InterPro" id="IPR041286">
    <property type="entry name" value="MBG_2"/>
</dbReference>
<feature type="domain" description="Filamentous haemagglutinin FhaB/tRNA nuclease CdiA-like TPS" evidence="2">
    <location>
        <begin position="12"/>
        <end position="125"/>
    </location>
</feature>
<feature type="region of interest" description="Disordered" evidence="1">
    <location>
        <begin position="1426"/>
        <end position="1451"/>
    </location>
</feature>
<evidence type="ECO:0000256" key="1">
    <source>
        <dbReference type="SAM" id="MobiDB-lite"/>
    </source>
</evidence>
<evidence type="ECO:0000313" key="4">
    <source>
        <dbReference type="Proteomes" id="UP000309550"/>
    </source>
</evidence>
<reference evidence="3 4" key="1">
    <citation type="submission" date="2019-05" db="EMBL/GenBank/DDBJ databases">
        <title>Sulfitobacter sabulilitoris sp. nov., isolated from a marine sand.</title>
        <authorList>
            <person name="Yoon J.-H."/>
        </authorList>
    </citation>
    <scope>NUCLEOTIDE SEQUENCE [LARGE SCALE GENOMIC DNA]</scope>
    <source>
        <strain evidence="3 4">HSMS-29</strain>
    </source>
</reference>
<accession>A0A5S3PPP6</accession>
<dbReference type="Pfam" id="PF18676">
    <property type="entry name" value="MBG_2"/>
    <property type="match status" value="5"/>
</dbReference>
<dbReference type="SUPFAM" id="SSF51126">
    <property type="entry name" value="Pectin lyase-like"/>
    <property type="match status" value="1"/>
</dbReference>
<dbReference type="InterPro" id="IPR008638">
    <property type="entry name" value="FhaB/CdiA-like_TPS"/>
</dbReference>
<dbReference type="Proteomes" id="UP000309550">
    <property type="component" value="Unassembled WGS sequence"/>
</dbReference>
<dbReference type="Pfam" id="PF05860">
    <property type="entry name" value="TPS"/>
    <property type="match status" value="1"/>
</dbReference>
<dbReference type="EMBL" id="VANS01000001">
    <property type="protein sequence ID" value="TMM55560.1"/>
    <property type="molecule type" value="Genomic_DNA"/>
</dbReference>
<dbReference type="InterPro" id="IPR050909">
    <property type="entry name" value="Bact_Autotransporter_VF"/>
</dbReference>
<dbReference type="Gene3D" id="2.160.20.10">
    <property type="entry name" value="Single-stranded right-handed beta-helix, Pectin lyase-like"/>
    <property type="match status" value="1"/>
</dbReference>
<organism evidence="3 4">
    <name type="scientific">Sulfitobacter sabulilitoris</name>
    <dbReference type="NCBI Taxonomy" id="2562655"/>
    <lineage>
        <taxon>Bacteria</taxon>
        <taxon>Pseudomonadati</taxon>
        <taxon>Pseudomonadota</taxon>
        <taxon>Alphaproteobacteria</taxon>
        <taxon>Rhodobacterales</taxon>
        <taxon>Roseobacteraceae</taxon>
        <taxon>Sulfitobacter</taxon>
    </lineage>
</organism>
<dbReference type="InterPro" id="IPR012334">
    <property type="entry name" value="Pectin_lyas_fold"/>
</dbReference>
<dbReference type="PANTHER" id="PTHR12338:SF5">
    <property type="entry name" value="ANTIGEN 43-RELATED"/>
    <property type="match status" value="1"/>
</dbReference>
<sequence>MTTALTPLGVAAQELPGGGTVAHGTVDIARPGAGSMTITQGTGTAVVNWDSFSIGKGGAVDIRQPGRDAALLNRVTGSTTSQIHGRLTANGQVFVVNPNGIFIGPTSHIEAGGFVASTLAIRNEDFILGQPVFEGGGASAAVTNQGRINIVPGGYAALLGGKVSNAGVIRVPMGKVGLGAGERATLDLGGDGFLQVAIPSDTDDADLEALIENSGTIEANGGQVEMIAATARRAVRNAINLGGVVEARSVSGRNGAITLGGGDGGSVKVTGHLRAQAPARIATATSLRPAARPATGGAVTITGHDIALQGATIDVTGDAGGGSVRIGGAYQGGAGLPRAQSVSVDAATTILGDATRTGDGGRIIVWSDDTTRFDGRISARGGADSGNGGFAEVSGKRHLYFAGSADLRATAGDWGRLMLDPTDFEVVAALSGAPNELLFSDVQNQLEIGNFEITTSSSDLDPGDITVSAGLTWTTASVLTLSADNGIALNAPISAAIGGLALSAFGAPITTSAAGSVDVADFTLQSGDWQQLGTPLPAFNAADFTIFSGASFLRALGGDGAGAPYRITDVYGLQGIGTGSYAADNFALANPIDASVTATWRPDFIGFTGFAPIVSFSGTLDGNRHAIDGLRSRQSSFGSGASSSAALIDVIAPTGVVQDLSLTDAIVEGPRAGIVAGRNEGTISGVSAQGLVISYEGDAGGLAAVNAGSISDSYAIAGLSVTIEPATEPSGGSSYSIGGLVGLNDLNGTITRSDSDGDVAFDQGLEVYAGGLVGQNIGTITDAFATTPVTATSATTVHIGGLVGGNAGTIDRTYSTGAVTLAAGCCSLADAGGLVGINVIPEITGTVSNSFWDTQTSGQATSDGGTPLLSGDFQTTQGFIDRAAPLGWDFDLVWAPGDSTFYPVNYSTASVIFARPDDTTFVYNGTATGFPVTGAFSGGVGDYRFGPLNDTLDRAVLNDDVLADGSDAGLRSFAYQTTSLQSTQGVNFRIVDLSALVDITPAPLTVTADDQTKRYGTTFGFADTEFTTAGLVVGDSVDSVSLTSEAAPAGATVTGSPYSIDAGAATGTGLGNYDITYVPGAFTVTPAPLSVLIDDRSKQYGDAVVFDGSEFTVTGLVNSDSLSSVTLTSIGAPGTAPVSGSPYAIDGGAPVGNGLENYTVSFAPGDLTVTPAPLSITAQDQSKQYGTAFVFEGTEFITMGLLNSDSVDSVSLASDAAPANATVAGSPYPIGASAATGTGLGNYTIAYAPGAFTVTPAPLSVLIDDRTKTYGDLVVFDGTEFTTTGLRNGDSVASLVLSSPGAGRAAGVSGSPYAIDGSGAVGSGLENYALTIAPGALSVTPASLRVIANDQSKAEGTVFRFAGTEFTTQGLLNADSVDAAVLSSDGAADSAPAADSPYAISIAQAEGTGLGNYDIAYVDGTFVVTNGEAAPPPPPERTPPPPFGTSLPNPKDALNITLTSNAAPQSGGSASLDKARETLAVVESLSGDTEIAIKSCGISDADIGNYLTCMAEALDTYANALDEIVNDLPSGMENVSAIIRTARSGVTAAGARAQARLATATTDAERRAIRVDALTEARASIDTARTEIRKAITLIRADDPELTRVQQQTVMRIVNVFDTVDTELVRAVEL</sequence>
<evidence type="ECO:0000259" key="2">
    <source>
        <dbReference type="SMART" id="SM00912"/>
    </source>
</evidence>
<name>A0A5S3PPP6_9RHOB</name>
<dbReference type="Gene3D" id="2.160.20.110">
    <property type="match status" value="1"/>
</dbReference>
<dbReference type="NCBIfam" id="TIGR01901">
    <property type="entry name" value="adhes_NPXG"/>
    <property type="match status" value="1"/>
</dbReference>
<comment type="caution">
    <text evidence="3">The sequence shown here is derived from an EMBL/GenBank/DDBJ whole genome shotgun (WGS) entry which is preliminary data.</text>
</comment>
<dbReference type="InterPro" id="IPR011050">
    <property type="entry name" value="Pectin_lyase_fold/virulence"/>
</dbReference>
<evidence type="ECO:0000313" key="3">
    <source>
        <dbReference type="EMBL" id="TMM55560.1"/>
    </source>
</evidence>
<dbReference type="PANTHER" id="PTHR12338">
    <property type="entry name" value="AUTOTRANSPORTER"/>
    <property type="match status" value="1"/>
</dbReference>